<dbReference type="Pfam" id="PF01292">
    <property type="entry name" value="Ni_hydr_CYTB"/>
    <property type="match status" value="1"/>
</dbReference>
<sequence length="172" mass="19028">MNWLDSQHRYGAVSRALHWSMATLLILMLGTEWLAELVGMSEREAMALHKSVGVLLLGLLVTRLLWRGVNHGRLEAHAHWQWAARLGHLALYAAMLLIPVSGLLTALGSGHGVEVFGMAMIAPGAEIEWLEEAAEETHEVLANLLWLLIGGHVAASLAHQFWLRDHALKRMA</sequence>
<evidence type="ECO:0000256" key="2">
    <source>
        <dbReference type="ARBA" id="ARBA00004651"/>
    </source>
</evidence>
<evidence type="ECO:0000256" key="11">
    <source>
        <dbReference type="ARBA" id="ARBA00023136"/>
    </source>
</evidence>
<evidence type="ECO:0000256" key="6">
    <source>
        <dbReference type="ARBA" id="ARBA00022692"/>
    </source>
</evidence>
<dbReference type="InterPro" id="IPR011577">
    <property type="entry name" value="Cyt_b561_bac/Ni-Hgenase"/>
</dbReference>
<evidence type="ECO:0000313" key="16">
    <source>
        <dbReference type="Proteomes" id="UP000199075"/>
    </source>
</evidence>
<keyword evidence="11 13" id="KW-0472">Membrane</keyword>
<keyword evidence="10" id="KW-0408">Iron</keyword>
<evidence type="ECO:0000256" key="13">
    <source>
        <dbReference type="SAM" id="Phobius"/>
    </source>
</evidence>
<keyword evidence="5" id="KW-0349">Heme</keyword>
<evidence type="ECO:0000259" key="14">
    <source>
        <dbReference type="Pfam" id="PF01292"/>
    </source>
</evidence>
<name>A0A1H0F7X6_9GAMM</name>
<proteinExistence type="inferred from homology"/>
<dbReference type="Gene3D" id="1.20.950.20">
    <property type="entry name" value="Transmembrane di-heme cytochromes, Chain C"/>
    <property type="match status" value="1"/>
</dbReference>
<dbReference type="GO" id="GO:0009055">
    <property type="term" value="F:electron transfer activity"/>
    <property type="evidence" value="ECO:0007669"/>
    <property type="project" value="InterPro"/>
</dbReference>
<dbReference type="OrthoDB" id="9793784at2"/>
<dbReference type="GO" id="GO:0005886">
    <property type="term" value="C:plasma membrane"/>
    <property type="evidence" value="ECO:0007669"/>
    <property type="project" value="UniProtKB-SubCell"/>
</dbReference>
<feature type="transmembrane region" description="Helical" evidence="13">
    <location>
        <begin position="86"/>
        <end position="108"/>
    </location>
</feature>
<dbReference type="Proteomes" id="UP000199075">
    <property type="component" value="Unassembled WGS sequence"/>
</dbReference>
<protein>
    <submittedName>
        <fullName evidence="15">Cytochrome b561</fullName>
    </submittedName>
</protein>
<dbReference type="InterPro" id="IPR052168">
    <property type="entry name" value="Cytochrome_b561_oxidase"/>
</dbReference>
<feature type="transmembrane region" description="Helical" evidence="13">
    <location>
        <begin position="144"/>
        <end position="163"/>
    </location>
</feature>
<feature type="domain" description="Cytochrome b561 bacterial/Ni-hydrogenase" evidence="14">
    <location>
        <begin position="9"/>
        <end position="171"/>
    </location>
</feature>
<comment type="subcellular location">
    <subcellularLocation>
        <location evidence="2">Cell membrane</location>
        <topology evidence="2">Multi-pass membrane protein</topology>
    </subcellularLocation>
</comment>
<keyword evidence="8" id="KW-0249">Electron transport</keyword>
<evidence type="ECO:0000256" key="4">
    <source>
        <dbReference type="ARBA" id="ARBA00022475"/>
    </source>
</evidence>
<dbReference type="STRING" id="419597.SAMN04487957_102344"/>
<reference evidence="16" key="1">
    <citation type="submission" date="2016-10" db="EMBL/GenBank/DDBJ databases">
        <authorList>
            <person name="Varghese N."/>
            <person name="Submissions S."/>
        </authorList>
    </citation>
    <scope>NUCLEOTIDE SEQUENCE [LARGE SCALE GENOMIC DNA]</scope>
    <source>
        <strain evidence="16">CGMCC 1.6444</strain>
    </source>
</reference>
<dbReference type="InterPro" id="IPR016174">
    <property type="entry name" value="Di-haem_cyt_TM"/>
</dbReference>
<accession>A0A1H0F7X6</accession>
<evidence type="ECO:0000256" key="10">
    <source>
        <dbReference type="ARBA" id="ARBA00023004"/>
    </source>
</evidence>
<gene>
    <name evidence="15" type="ORF">SAMN04487957_102344</name>
</gene>
<dbReference type="RefSeq" id="WP_089677191.1">
    <property type="nucleotide sequence ID" value="NZ_FNIV01000002.1"/>
</dbReference>
<dbReference type="EMBL" id="FNIV01000002">
    <property type="protein sequence ID" value="SDN90662.1"/>
    <property type="molecule type" value="Genomic_DNA"/>
</dbReference>
<evidence type="ECO:0000313" key="15">
    <source>
        <dbReference type="EMBL" id="SDN90662.1"/>
    </source>
</evidence>
<dbReference type="GO" id="GO:0020037">
    <property type="term" value="F:heme binding"/>
    <property type="evidence" value="ECO:0007669"/>
    <property type="project" value="TreeGrafter"/>
</dbReference>
<dbReference type="PANTHER" id="PTHR30529">
    <property type="entry name" value="CYTOCHROME B561"/>
    <property type="match status" value="1"/>
</dbReference>
<evidence type="ECO:0000256" key="12">
    <source>
        <dbReference type="ARBA" id="ARBA00037975"/>
    </source>
</evidence>
<organism evidence="15 16">
    <name type="scientific">Halomonas shengliensis</name>
    <dbReference type="NCBI Taxonomy" id="419597"/>
    <lineage>
        <taxon>Bacteria</taxon>
        <taxon>Pseudomonadati</taxon>
        <taxon>Pseudomonadota</taxon>
        <taxon>Gammaproteobacteria</taxon>
        <taxon>Oceanospirillales</taxon>
        <taxon>Halomonadaceae</taxon>
        <taxon>Halomonas</taxon>
    </lineage>
</organism>
<dbReference type="GO" id="GO:0022904">
    <property type="term" value="P:respiratory electron transport chain"/>
    <property type="evidence" value="ECO:0007669"/>
    <property type="project" value="InterPro"/>
</dbReference>
<dbReference type="PANTHER" id="PTHR30529:SF1">
    <property type="entry name" value="CYTOCHROME B561 HOMOLOG 2"/>
    <property type="match status" value="1"/>
</dbReference>
<keyword evidence="6 13" id="KW-0812">Transmembrane</keyword>
<evidence type="ECO:0000256" key="5">
    <source>
        <dbReference type="ARBA" id="ARBA00022617"/>
    </source>
</evidence>
<evidence type="ECO:0000256" key="8">
    <source>
        <dbReference type="ARBA" id="ARBA00022982"/>
    </source>
</evidence>
<dbReference type="GO" id="GO:0046872">
    <property type="term" value="F:metal ion binding"/>
    <property type="evidence" value="ECO:0007669"/>
    <property type="project" value="UniProtKB-KW"/>
</dbReference>
<feature type="transmembrane region" description="Helical" evidence="13">
    <location>
        <begin position="47"/>
        <end position="66"/>
    </location>
</feature>
<keyword evidence="3" id="KW-0813">Transport</keyword>
<keyword evidence="9 13" id="KW-1133">Transmembrane helix</keyword>
<evidence type="ECO:0000256" key="3">
    <source>
        <dbReference type="ARBA" id="ARBA00022448"/>
    </source>
</evidence>
<evidence type="ECO:0000256" key="1">
    <source>
        <dbReference type="ARBA" id="ARBA00001970"/>
    </source>
</evidence>
<dbReference type="SUPFAM" id="SSF81342">
    <property type="entry name" value="Transmembrane di-heme cytochromes"/>
    <property type="match status" value="1"/>
</dbReference>
<keyword evidence="7" id="KW-0479">Metal-binding</keyword>
<keyword evidence="16" id="KW-1185">Reference proteome</keyword>
<feature type="transmembrane region" description="Helical" evidence="13">
    <location>
        <begin position="16"/>
        <end position="35"/>
    </location>
</feature>
<evidence type="ECO:0000256" key="7">
    <source>
        <dbReference type="ARBA" id="ARBA00022723"/>
    </source>
</evidence>
<comment type="cofactor">
    <cofactor evidence="1">
        <name>heme b</name>
        <dbReference type="ChEBI" id="CHEBI:60344"/>
    </cofactor>
</comment>
<keyword evidence="4" id="KW-1003">Cell membrane</keyword>
<comment type="similarity">
    <text evidence="12">Belongs to the cytochrome b561 family.</text>
</comment>
<evidence type="ECO:0000256" key="9">
    <source>
        <dbReference type="ARBA" id="ARBA00022989"/>
    </source>
</evidence>
<dbReference type="AlphaFoldDB" id="A0A1H0F7X6"/>